<dbReference type="PANTHER" id="PTHR39168">
    <property type="entry name" value="TRANSCRIPTIONAL REGULATOR-RELATED"/>
    <property type="match status" value="1"/>
</dbReference>
<dbReference type="GO" id="GO:0003677">
    <property type="term" value="F:DNA binding"/>
    <property type="evidence" value="ECO:0007669"/>
    <property type="project" value="UniProtKB-KW"/>
</dbReference>
<dbReference type="OrthoDB" id="9797716at2"/>
<dbReference type="InterPro" id="IPR036388">
    <property type="entry name" value="WH-like_DNA-bd_sf"/>
</dbReference>
<dbReference type="PRINTS" id="PR00778">
    <property type="entry name" value="HTHARSR"/>
</dbReference>
<dbReference type="SUPFAM" id="SSF46785">
    <property type="entry name" value="Winged helix' DNA-binding domain"/>
    <property type="match status" value="1"/>
</dbReference>
<keyword evidence="1" id="KW-0238">DNA-binding</keyword>
<gene>
    <name evidence="3" type="ORF">CFK37_00420</name>
</gene>
<proteinExistence type="predicted"/>
<dbReference type="Proteomes" id="UP000198312">
    <property type="component" value="Chromosome"/>
</dbReference>
<dbReference type="InterPro" id="IPR001845">
    <property type="entry name" value="HTH_ArsR_DNA-bd_dom"/>
</dbReference>
<dbReference type="GO" id="GO:0097063">
    <property type="term" value="F:cadmium ion sensor activity"/>
    <property type="evidence" value="ECO:0007669"/>
    <property type="project" value="TreeGrafter"/>
</dbReference>
<organism evidence="3 4">
    <name type="scientific">Virgibacillus phasianinus</name>
    <dbReference type="NCBI Taxonomy" id="2017483"/>
    <lineage>
        <taxon>Bacteria</taxon>
        <taxon>Bacillati</taxon>
        <taxon>Bacillota</taxon>
        <taxon>Bacilli</taxon>
        <taxon>Bacillales</taxon>
        <taxon>Bacillaceae</taxon>
        <taxon>Virgibacillus</taxon>
    </lineage>
</organism>
<sequence>MNANPNVAEIAAILGEPSRALILTSLMDGRFHTASELAYMAGIKQQTASFHLAKLTDAHLITKEKHGRHRYYQLVDGDVAQVVESFLSIARPPEIRSLKQSAQMKSLKSGRTCYDHLAGELGVKLTQHMLQEGIIEKTEKEFMVTAKGELFFEEFGLDIATLRQKRRSFSRTCLDWSERQHHLAGALGQAITAKFFDLNWIERHSSSRAVKLTKEGETGLKNVFHLSL</sequence>
<dbReference type="GO" id="GO:0003700">
    <property type="term" value="F:DNA-binding transcription factor activity"/>
    <property type="evidence" value="ECO:0007669"/>
    <property type="project" value="InterPro"/>
</dbReference>
<dbReference type="PROSITE" id="PS50987">
    <property type="entry name" value="HTH_ARSR_2"/>
    <property type="match status" value="1"/>
</dbReference>
<dbReference type="InterPro" id="IPR011991">
    <property type="entry name" value="ArsR-like_HTH"/>
</dbReference>
<dbReference type="RefSeq" id="WP_089060053.1">
    <property type="nucleotide sequence ID" value="NZ_CP022315.1"/>
</dbReference>
<keyword evidence="4" id="KW-1185">Reference proteome</keyword>
<dbReference type="EMBL" id="CP022315">
    <property type="protein sequence ID" value="ASK60776.1"/>
    <property type="molecule type" value="Genomic_DNA"/>
</dbReference>
<dbReference type="InterPro" id="IPR052543">
    <property type="entry name" value="HTH_Metal-responsive_Reg"/>
</dbReference>
<dbReference type="GO" id="GO:0046686">
    <property type="term" value="P:response to cadmium ion"/>
    <property type="evidence" value="ECO:0007669"/>
    <property type="project" value="TreeGrafter"/>
</dbReference>
<dbReference type="NCBIfam" id="NF033788">
    <property type="entry name" value="HTH_metalloreg"/>
    <property type="match status" value="1"/>
</dbReference>
<dbReference type="PANTHER" id="PTHR39168:SF1">
    <property type="entry name" value="TRANSCRIPTIONAL REGULATORY PROTEIN"/>
    <property type="match status" value="1"/>
</dbReference>
<evidence type="ECO:0000313" key="3">
    <source>
        <dbReference type="EMBL" id="ASK60776.1"/>
    </source>
</evidence>
<dbReference type="AlphaFoldDB" id="A0A220TYI5"/>
<reference evidence="3 4" key="1">
    <citation type="submission" date="2017-07" db="EMBL/GenBank/DDBJ databases">
        <title>Virgibacillus sp. LM2416.</title>
        <authorList>
            <person name="Tak E.J."/>
            <person name="Bae J.-W."/>
        </authorList>
    </citation>
    <scope>NUCLEOTIDE SEQUENCE [LARGE SCALE GENOMIC DNA]</scope>
    <source>
        <strain evidence="3 4">LM2416</strain>
    </source>
</reference>
<dbReference type="KEGG" id="vil:CFK37_00420"/>
<dbReference type="Pfam" id="PF12840">
    <property type="entry name" value="HTH_20"/>
    <property type="match status" value="1"/>
</dbReference>
<evidence type="ECO:0000256" key="1">
    <source>
        <dbReference type="ARBA" id="ARBA00023125"/>
    </source>
</evidence>
<dbReference type="Gene3D" id="1.10.10.10">
    <property type="entry name" value="Winged helix-like DNA-binding domain superfamily/Winged helix DNA-binding domain"/>
    <property type="match status" value="1"/>
</dbReference>
<dbReference type="GO" id="GO:0032791">
    <property type="term" value="F:lead ion binding"/>
    <property type="evidence" value="ECO:0007669"/>
    <property type="project" value="TreeGrafter"/>
</dbReference>
<name>A0A220TYI5_9BACI</name>
<dbReference type="SMART" id="SM00418">
    <property type="entry name" value="HTH_ARSR"/>
    <property type="match status" value="1"/>
</dbReference>
<dbReference type="InterPro" id="IPR036390">
    <property type="entry name" value="WH_DNA-bd_sf"/>
</dbReference>
<feature type="domain" description="HTH arsR-type" evidence="2">
    <location>
        <begin position="1"/>
        <end position="94"/>
    </location>
</feature>
<accession>A0A220TYI5</accession>
<protein>
    <submittedName>
        <fullName evidence="3">Transcriptional regulator</fullName>
    </submittedName>
</protein>
<dbReference type="GO" id="GO:0010288">
    <property type="term" value="P:response to lead ion"/>
    <property type="evidence" value="ECO:0007669"/>
    <property type="project" value="TreeGrafter"/>
</dbReference>
<dbReference type="CDD" id="cd00090">
    <property type="entry name" value="HTH_ARSR"/>
    <property type="match status" value="1"/>
</dbReference>
<evidence type="ECO:0000313" key="4">
    <source>
        <dbReference type="Proteomes" id="UP000198312"/>
    </source>
</evidence>
<evidence type="ECO:0000259" key="2">
    <source>
        <dbReference type="PROSITE" id="PS50987"/>
    </source>
</evidence>